<evidence type="ECO:0000256" key="1">
    <source>
        <dbReference type="ARBA" id="ARBA00023015"/>
    </source>
</evidence>
<keyword evidence="7" id="KW-1185">Reference proteome</keyword>
<dbReference type="InterPro" id="IPR020449">
    <property type="entry name" value="Tscrpt_reg_AraC-type_HTH"/>
</dbReference>
<feature type="transmembrane region" description="Helical" evidence="4">
    <location>
        <begin position="92"/>
        <end position="112"/>
    </location>
</feature>
<dbReference type="GO" id="GO:0043565">
    <property type="term" value="F:sequence-specific DNA binding"/>
    <property type="evidence" value="ECO:0007669"/>
    <property type="project" value="InterPro"/>
</dbReference>
<keyword evidence="2" id="KW-0238">DNA-binding</keyword>
<keyword evidence="4" id="KW-0812">Transmembrane</keyword>
<dbReference type="RefSeq" id="WP_161436732.1">
    <property type="nucleotide sequence ID" value="NZ_WXYO01000007.1"/>
</dbReference>
<dbReference type="SUPFAM" id="SSF46689">
    <property type="entry name" value="Homeodomain-like"/>
    <property type="match status" value="1"/>
</dbReference>
<dbReference type="EMBL" id="WXYO01000007">
    <property type="protein sequence ID" value="NAS13704.1"/>
    <property type="molecule type" value="Genomic_DNA"/>
</dbReference>
<dbReference type="PANTHER" id="PTHR43280">
    <property type="entry name" value="ARAC-FAMILY TRANSCRIPTIONAL REGULATOR"/>
    <property type="match status" value="1"/>
</dbReference>
<keyword evidence="1" id="KW-0805">Transcription regulation</keyword>
<dbReference type="Pfam" id="PF12833">
    <property type="entry name" value="HTH_18"/>
    <property type="match status" value="1"/>
</dbReference>
<feature type="transmembrane region" description="Helical" evidence="4">
    <location>
        <begin position="182"/>
        <end position="204"/>
    </location>
</feature>
<evidence type="ECO:0000256" key="3">
    <source>
        <dbReference type="ARBA" id="ARBA00023163"/>
    </source>
</evidence>
<evidence type="ECO:0000259" key="5">
    <source>
        <dbReference type="PROSITE" id="PS01124"/>
    </source>
</evidence>
<dbReference type="InterPro" id="IPR018062">
    <property type="entry name" value="HTH_AraC-typ_CS"/>
</dbReference>
<keyword evidence="4" id="KW-1133">Transmembrane helix</keyword>
<feature type="domain" description="HTH araC/xylS-type" evidence="5">
    <location>
        <begin position="236"/>
        <end position="337"/>
    </location>
</feature>
<organism evidence="6 7">
    <name type="scientific">Poritiphilus flavus</name>
    <dbReference type="NCBI Taxonomy" id="2697053"/>
    <lineage>
        <taxon>Bacteria</taxon>
        <taxon>Pseudomonadati</taxon>
        <taxon>Bacteroidota</taxon>
        <taxon>Flavobacteriia</taxon>
        <taxon>Flavobacteriales</taxon>
        <taxon>Flavobacteriaceae</taxon>
        <taxon>Poritiphilus</taxon>
    </lineage>
</organism>
<dbReference type="InterPro" id="IPR018060">
    <property type="entry name" value="HTH_AraC"/>
</dbReference>
<dbReference type="AlphaFoldDB" id="A0A6L9EG11"/>
<dbReference type="PROSITE" id="PS00041">
    <property type="entry name" value="HTH_ARAC_FAMILY_1"/>
    <property type="match status" value="1"/>
</dbReference>
<evidence type="ECO:0000256" key="2">
    <source>
        <dbReference type="ARBA" id="ARBA00023125"/>
    </source>
</evidence>
<dbReference type="InterPro" id="IPR009057">
    <property type="entry name" value="Homeodomain-like_sf"/>
</dbReference>
<proteinExistence type="predicted"/>
<reference evidence="6 7" key="1">
    <citation type="submission" date="2020-01" db="EMBL/GenBank/DDBJ databases">
        <title>Bacteria diversity of Porities sp.</title>
        <authorList>
            <person name="Wang G."/>
        </authorList>
    </citation>
    <scope>NUCLEOTIDE SEQUENCE [LARGE SCALE GENOMIC DNA]</scope>
    <source>
        <strain evidence="6 7">R33</strain>
    </source>
</reference>
<dbReference type="SMART" id="SM00342">
    <property type="entry name" value="HTH_ARAC"/>
    <property type="match status" value="1"/>
</dbReference>
<dbReference type="PANTHER" id="PTHR43280:SF29">
    <property type="entry name" value="ARAC-FAMILY TRANSCRIPTIONAL REGULATOR"/>
    <property type="match status" value="1"/>
</dbReference>
<feature type="transmembrane region" description="Helical" evidence="4">
    <location>
        <begin position="61"/>
        <end position="80"/>
    </location>
</feature>
<dbReference type="Gene3D" id="1.10.10.60">
    <property type="entry name" value="Homeodomain-like"/>
    <property type="match status" value="1"/>
</dbReference>
<gene>
    <name evidence="6" type="ORF">GTQ38_16945</name>
</gene>
<sequence>MWPSIINALSLTAAIILVFILSILPARRGGRNLYLLVLLVYLIIHLTGGLLMLIGVLSLSLYAMFSLSVVVLYGPTFYFYIRRFHNLPTKGYLWHVVAIELVLWSLFIMHGLNILETPQWFYNLYYTTVLLVYFVGAIRIRLFVPLGKGRDWMKTTAFGFGILILLYIIESIWMSIDFDSISSIVVINATVYNLFCFAFLLIAIKQIIIRPETFSDMRVRIPYRRSELGDVQSELDLIKSFVSRQKEYKNPNLDRAKISDATGLTSHRISEIINGSFGKNFNDWLNDHRVTEAKLHLTNSKLSIKEICYEVGFNSKSVFNKAFKKRTGLTPSEYRLADPEKKRESM</sequence>
<evidence type="ECO:0000313" key="7">
    <source>
        <dbReference type="Proteomes" id="UP000475249"/>
    </source>
</evidence>
<dbReference type="GO" id="GO:0003700">
    <property type="term" value="F:DNA-binding transcription factor activity"/>
    <property type="evidence" value="ECO:0007669"/>
    <property type="project" value="InterPro"/>
</dbReference>
<dbReference type="PRINTS" id="PR00032">
    <property type="entry name" value="HTHARAC"/>
</dbReference>
<feature type="transmembrane region" description="Helical" evidence="4">
    <location>
        <begin position="33"/>
        <end position="55"/>
    </location>
</feature>
<protein>
    <submittedName>
        <fullName evidence="6">Helix-turn-helix domain-containing protein</fullName>
    </submittedName>
</protein>
<keyword evidence="3" id="KW-0804">Transcription</keyword>
<feature type="transmembrane region" description="Helical" evidence="4">
    <location>
        <begin position="6"/>
        <end position="26"/>
    </location>
</feature>
<evidence type="ECO:0000313" key="6">
    <source>
        <dbReference type="EMBL" id="NAS13704.1"/>
    </source>
</evidence>
<dbReference type="PROSITE" id="PS01124">
    <property type="entry name" value="HTH_ARAC_FAMILY_2"/>
    <property type="match status" value="1"/>
</dbReference>
<feature type="transmembrane region" description="Helical" evidence="4">
    <location>
        <begin position="156"/>
        <end position="176"/>
    </location>
</feature>
<accession>A0A6L9EG11</accession>
<evidence type="ECO:0000256" key="4">
    <source>
        <dbReference type="SAM" id="Phobius"/>
    </source>
</evidence>
<dbReference type="Proteomes" id="UP000475249">
    <property type="component" value="Unassembled WGS sequence"/>
</dbReference>
<keyword evidence="4" id="KW-0472">Membrane</keyword>
<feature type="transmembrane region" description="Helical" evidence="4">
    <location>
        <begin position="124"/>
        <end position="144"/>
    </location>
</feature>
<name>A0A6L9EG11_9FLAO</name>
<comment type="caution">
    <text evidence="6">The sequence shown here is derived from an EMBL/GenBank/DDBJ whole genome shotgun (WGS) entry which is preliminary data.</text>
</comment>